<protein>
    <submittedName>
        <fullName evidence="1">Uncharacterized protein</fullName>
    </submittedName>
</protein>
<organism evidence="1">
    <name type="scientific">Arundo donax</name>
    <name type="common">Giant reed</name>
    <name type="synonym">Donax arundinaceus</name>
    <dbReference type="NCBI Taxonomy" id="35708"/>
    <lineage>
        <taxon>Eukaryota</taxon>
        <taxon>Viridiplantae</taxon>
        <taxon>Streptophyta</taxon>
        <taxon>Embryophyta</taxon>
        <taxon>Tracheophyta</taxon>
        <taxon>Spermatophyta</taxon>
        <taxon>Magnoliopsida</taxon>
        <taxon>Liliopsida</taxon>
        <taxon>Poales</taxon>
        <taxon>Poaceae</taxon>
        <taxon>PACMAD clade</taxon>
        <taxon>Arundinoideae</taxon>
        <taxon>Arundineae</taxon>
        <taxon>Arundo</taxon>
    </lineage>
</organism>
<reference evidence="1" key="1">
    <citation type="submission" date="2014-09" db="EMBL/GenBank/DDBJ databases">
        <authorList>
            <person name="Magalhaes I.L.F."/>
            <person name="Oliveira U."/>
            <person name="Santos F.R."/>
            <person name="Vidigal T.H.D.A."/>
            <person name="Brescovit A.D."/>
            <person name="Santos A.J."/>
        </authorList>
    </citation>
    <scope>NUCLEOTIDE SEQUENCE</scope>
    <source>
        <tissue evidence="1">Shoot tissue taken approximately 20 cm above the soil surface</tissue>
    </source>
</reference>
<reference evidence="1" key="2">
    <citation type="journal article" date="2015" name="Data Brief">
        <title>Shoot transcriptome of the giant reed, Arundo donax.</title>
        <authorList>
            <person name="Barrero R.A."/>
            <person name="Guerrero F.D."/>
            <person name="Moolhuijzen P."/>
            <person name="Goolsby J.A."/>
            <person name="Tidwell J."/>
            <person name="Bellgard S.E."/>
            <person name="Bellgard M.I."/>
        </authorList>
    </citation>
    <scope>NUCLEOTIDE SEQUENCE</scope>
    <source>
        <tissue evidence="1">Shoot tissue taken approximately 20 cm above the soil surface</tissue>
    </source>
</reference>
<name>A0A0A9A0D4_ARUDO</name>
<dbReference type="AlphaFoldDB" id="A0A0A9A0D4"/>
<sequence length="60" mass="6845">MSEFGVPRSISGLYEALVKLLSLCYPRTTRGLFTYLARCSRVLPHCFPFLRLILFGISFS</sequence>
<evidence type="ECO:0000313" key="1">
    <source>
        <dbReference type="EMBL" id="JAD43428.1"/>
    </source>
</evidence>
<proteinExistence type="predicted"/>
<dbReference type="EMBL" id="GBRH01254467">
    <property type="protein sequence ID" value="JAD43428.1"/>
    <property type="molecule type" value="Transcribed_RNA"/>
</dbReference>
<accession>A0A0A9A0D4</accession>